<proteinExistence type="predicted"/>
<dbReference type="InterPro" id="IPR013106">
    <property type="entry name" value="Ig_V-set"/>
</dbReference>
<reference evidence="5" key="2">
    <citation type="submission" date="2020-08" db="EMBL/GenBank/DDBJ databases">
        <authorList>
            <person name="Shumante A."/>
            <person name="Zimin A.V."/>
            <person name="Puiu D."/>
            <person name="Salzberg S.L."/>
        </authorList>
    </citation>
    <scope>NUCLEOTIDE SEQUENCE</scope>
    <source>
        <strain evidence="5">WC2-LM</strain>
        <tissue evidence="5">Liver</tissue>
    </source>
</reference>
<keyword evidence="1" id="KW-0675">Receptor</keyword>
<dbReference type="InterPro" id="IPR003599">
    <property type="entry name" value="Ig_sub"/>
</dbReference>
<accession>A0A5E4BY83</accession>
<evidence type="ECO:0000256" key="3">
    <source>
        <dbReference type="SAM" id="SignalP"/>
    </source>
</evidence>
<dbReference type="SMART" id="SM00409">
    <property type="entry name" value="IG"/>
    <property type="match status" value="1"/>
</dbReference>
<dbReference type="PANTHER" id="PTHR19256">
    <property type="entry name" value="T-CELL RECEPTOR GAMMA CHAIN"/>
    <property type="match status" value="1"/>
</dbReference>
<sequence length="149" mass="17084">MLWTYLFFYLSILCTGVCLDIILEPHTKTLTVLVGKPATFRCRVTGGDLKNYQMSWYKKNEDNSLFLIYKLNNSTGNLRNNLKGKIDTLKSEFILDIQKTTPQDAGTYYCGSDIHSATALFLITSRTLRVTPRCRVQLQNILGYILHHI</sequence>
<dbReference type="PANTHER" id="PTHR19256:SF44">
    <property type="entry name" value="T CELL RECEPTOR GAMMA VARIABLE 9"/>
    <property type="match status" value="1"/>
</dbReference>
<evidence type="ECO:0000256" key="2">
    <source>
        <dbReference type="ARBA" id="ARBA00023319"/>
    </source>
</evidence>
<dbReference type="Gene3D" id="2.60.40.10">
    <property type="entry name" value="Immunoglobulins"/>
    <property type="match status" value="1"/>
</dbReference>
<evidence type="ECO:0000259" key="4">
    <source>
        <dbReference type="PROSITE" id="PS50835"/>
    </source>
</evidence>
<dbReference type="Proteomes" id="UP000662637">
    <property type="component" value="Unassembled WGS sequence"/>
</dbReference>
<reference evidence="6 7" key="1">
    <citation type="submission" date="2019-04" db="EMBL/GenBank/DDBJ databases">
        <authorList>
            <person name="Alioto T."/>
            <person name="Alioto T."/>
        </authorList>
    </citation>
    <scope>NUCLEOTIDE SEQUENCE [LARGE SCALE GENOMIC DNA]</scope>
</reference>
<protein>
    <submittedName>
        <fullName evidence="5">Ig kappa chain V-V region K2-like</fullName>
    </submittedName>
</protein>
<feature type="domain" description="Ig-like" evidence="4">
    <location>
        <begin position="25"/>
        <end position="110"/>
    </location>
</feature>
<evidence type="ECO:0000256" key="1">
    <source>
        <dbReference type="ARBA" id="ARBA00023170"/>
    </source>
</evidence>
<dbReference type="InterPro" id="IPR013783">
    <property type="entry name" value="Ig-like_fold"/>
</dbReference>
<dbReference type="SMART" id="SM00406">
    <property type="entry name" value="IGv"/>
    <property type="match status" value="1"/>
</dbReference>
<evidence type="ECO:0000313" key="7">
    <source>
        <dbReference type="Proteomes" id="UP000335636"/>
    </source>
</evidence>
<organism evidence="6 7">
    <name type="scientific">Marmota monax</name>
    <name type="common">Woodchuck</name>
    <dbReference type="NCBI Taxonomy" id="9995"/>
    <lineage>
        <taxon>Eukaryota</taxon>
        <taxon>Metazoa</taxon>
        <taxon>Chordata</taxon>
        <taxon>Craniata</taxon>
        <taxon>Vertebrata</taxon>
        <taxon>Euteleostomi</taxon>
        <taxon>Mammalia</taxon>
        <taxon>Eutheria</taxon>
        <taxon>Euarchontoglires</taxon>
        <taxon>Glires</taxon>
        <taxon>Rodentia</taxon>
        <taxon>Sciuromorpha</taxon>
        <taxon>Sciuridae</taxon>
        <taxon>Xerinae</taxon>
        <taxon>Marmotini</taxon>
        <taxon>Marmota</taxon>
    </lineage>
</organism>
<evidence type="ECO:0000313" key="6">
    <source>
        <dbReference type="EMBL" id="VTJ74598.1"/>
    </source>
</evidence>
<feature type="signal peptide" evidence="3">
    <location>
        <begin position="1"/>
        <end position="18"/>
    </location>
</feature>
<dbReference type="InterPro" id="IPR051117">
    <property type="entry name" value="TRG_var/const_region"/>
</dbReference>
<dbReference type="PROSITE" id="PS50835">
    <property type="entry name" value="IG_LIKE"/>
    <property type="match status" value="1"/>
</dbReference>
<dbReference type="InterPro" id="IPR007110">
    <property type="entry name" value="Ig-like_dom"/>
</dbReference>
<keyword evidence="7" id="KW-1185">Reference proteome</keyword>
<dbReference type="Proteomes" id="UP000335636">
    <property type="component" value="Unassembled WGS sequence"/>
</dbReference>
<dbReference type="InterPro" id="IPR036179">
    <property type="entry name" value="Ig-like_dom_sf"/>
</dbReference>
<keyword evidence="2" id="KW-0393">Immunoglobulin domain</keyword>
<gene>
    <name evidence="5" type="ORF">GHT09_012748</name>
    <name evidence="6" type="ORF">MONAX_5E000251</name>
</gene>
<name>A0A5E4BY83_MARMO</name>
<dbReference type="AlphaFoldDB" id="A0A5E4BY83"/>
<evidence type="ECO:0000313" key="5">
    <source>
        <dbReference type="EMBL" id="KAF7462350.1"/>
    </source>
</evidence>
<dbReference type="EMBL" id="CABDUW010000753">
    <property type="protein sequence ID" value="VTJ74598.1"/>
    <property type="molecule type" value="Genomic_DNA"/>
</dbReference>
<dbReference type="SUPFAM" id="SSF48726">
    <property type="entry name" value="Immunoglobulin"/>
    <property type="match status" value="1"/>
</dbReference>
<feature type="chain" id="PRO_5033479278" evidence="3">
    <location>
        <begin position="19"/>
        <end position="149"/>
    </location>
</feature>
<keyword evidence="3" id="KW-0732">Signal</keyword>
<dbReference type="EMBL" id="WJEC01008416">
    <property type="protein sequence ID" value="KAF7462350.1"/>
    <property type="molecule type" value="Genomic_DNA"/>
</dbReference>
<dbReference type="Pfam" id="PF07686">
    <property type="entry name" value="V-set"/>
    <property type="match status" value="1"/>
</dbReference>